<dbReference type="GeneID" id="68296193"/>
<evidence type="ECO:0000313" key="3">
    <source>
        <dbReference type="Proteomes" id="UP000825890"/>
    </source>
</evidence>
<feature type="region of interest" description="Disordered" evidence="1">
    <location>
        <begin position="1"/>
        <end position="131"/>
    </location>
</feature>
<feature type="compositionally biased region" description="Low complexity" evidence="1">
    <location>
        <begin position="12"/>
        <end position="21"/>
    </location>
</feature>
<accession>A0A9P3CN09</accession>
<proteinExistence type="predicted"/>
<evidence type="ECO:0000256" key="1">
    <source>
        <dbReference type="SAM" id="MobiDB-lite"/>
    </source>
</evidence>
<feature type="compositionally biased region" description="Polar residues" evidence="1">
    <location>
        <begin position="27"/>
        <end position="46"/>
    </location>
</feature>
<feature type="compositionally biased region" description="Low complexity" evidence="1">
    <location>
        <begin position="52"/>
        <end position="63"/>
    </location>
</feature>
<organism evidence="2 3">
    <name type="scientific">Cercospora kikuchii</name>
    <dbReference type="NCBI Taxonomy" id="84275"/>
    <lineage>
        <taxon>Eukaryota</taxon>
        <taxon>Fungi</taxon>
        <taxon>Dikarya</taxon>
        <taxon>Ascomycota</taxon>
        <taxon>Pezizomycotina</taxon>
        <taxon>Dothideomycetes</taxon>
        <taxon>Dothideomycetidae</taxon>
        <taxon>Mycosphaerellales</taxon>
        <taxon>Mycosphaerellaceae</taxon>
        <taxon>Cercospora</taxon>
    </lineage>
</organism>
<dbReference type="Proteomes" id="UP000825890">
    <property type="component" value="Unassembled WGS sequence"/>
</dbReference>
<dbReference type="RefSeq" id="XP_044662016.1">
    <property type="nucleotide sequence ID" value="XM_044806081.1"/>
</dbReference>
<evidence type="ECO:0000313" key="2">
    <source>
        <dbReference type="EMBL" id="GIZ47529.1"/>
    </source>
</evidence>
<sequence length="229" mass="25918">MPLSRAAHDPFTTSTTAAASSLRSHHSQTNLRSNAASTASTRTRQPANLFAPSLLRRPTSRTTPRVEEDVVLPDSDSEVEVSLLAQTRQPQLQQTRRTRHGSPDTGRHGRLRPRQQQAEEQDIVNRQPDGSYLLGASTLGIAAPKAMFAPSQQDGERTPEQEETYHRELARRYFTSGAHMGGRHSKTMEDEYEHEKPQLMASLRRQVMQKLEDEKWLYEASDRFQTNLT</sequence>
<reference evidence="2 3" key="1">
    <citation type="submission" date="2021-01" db="EMBL/GenBank/DDBJ databases">
        <title>Cercospora kikuchii MAFF 305040 whole genome shotgun sequence.</title>
        <authorList>
            <person name="Kashiwa T."/>
            <person name="Suzuki T."/>
        </authorList>
    </citation>
    <scope>NUCLEOTIDE SEQUENCE [LARGE SCALE GENOMIC DNA]</scope>
    <source>
        <strain evidence="2 3">MAFF 305040</strain>
    </source>
</reference>
<feature type="compositionally biased region" description="Low complexity" evidence="1">
    <location>
        <begin position="83"/>
        <end position="95"/>
    </location>
</feature>
<dbReference type="OrthoDB" id="3910509at2759"/>
<protein>
    <submittedName>
        <fullName evidence="2">Uncharacterized protein</fullName>
    </submittedName>
</protein>
<gene>
    <name evidence="2" type="ORF">CKM354_001061800</name>
</gene>
<comment type="caution">
    <text evidence="2">The sequence shown here is derived from an EMBL/GenBank/DDBJ whole genome shotgun (WGS) entry which is preliminary data.</text>
</comment>
<keyword evidence="3" id="KW-1185">Reference proteome</keyword>
<dbReference type="EMBL" id="BOLY01000007">
    <property type="protein sequence ID" value="GIZ47529.1"/>
    <property type="molecule type" value="Genomic_DNA"/>
</dbReference>
<name>A0A9P3CN09_9PEZI</name>
<dbReference type="AlphaFoldDB" id="A0A9P3CN09"/>
<feature type="compositionally biased region" description="Acidic residues" evidence="1">
    <location>
        <begin position="69"/>
        <end position="79"/>
    </location>
</feature>